<accession>A0A7C2P268</accession>
<dbReference type="EMBL" id="DSOK01000441">
    <property type="protein sequence ID" value="HEN16974.1"/>
    <property type="molecule type" value="Genomic_DNA"/>
</dbReference>
<gene>
    <name evidence="1" type="ORF">ENQ76_16050</name>
</gene>
<dbReference type="SUPFAM" id="SSF51182">
    <property type="entry name" value="RmlC-like cupins"/>
    <property type="match status" value="1"/>
</dbReference>
<reference evidence="1" key="1">
    <citation type="journal article" date="2020" name="mSystems">
        <title>Genome- and Community-Level Interaction Insights into Carbon Utilization and Element Cycling Functions of Hydrothermarchaeota in Hydrothermal Sediment.</title>
        <authorList>
            <person name="Zhou Z."/>
            <person name="Liu Y."/>
            <person name="Xu W."/>
            <person name="Pan J."/>
            <person name="Luo Z.H."/>
            <person name="Li M."/>
        </authorList>
    </citation>
    <scope>NUCLEOTIDE SEQUENCE [LARGE SCALE GENOMIC DNA]</scope>
    <source>
        <strain evidence="1">SpSt-339</strain>
    </source>
</reference>
<protein>
    <submittedName>
        <fullName evidence="1">Cupin</fullName>
    </submittedName>
</protein>
<evidence type="ECO:0000313" key="1">
    <source>
        <dbReference type="EMBL" id="HEN16974.1"/>
    </source>
</evidence>
<sequence>MPTLIASPTQITAAGNKPKLIREYVGRVNSKTSAVSVAHMQSPSGWVEPGQRPEFDEYTVVLKGALRVEHAEGVFDVVAGQAVIAHAGEWVRYSTPGPDGAEYVAVCLPAFAPDTVHRDET</sequence>
<dbReference type="AlphaFoldDB" id="A0A7C2P268"/>
<proteinExistence type="predicted"/>
<dbReference type="InterPro" id="IPR014710">
    <property type="entry name" value="RmlC-like_jellyroll"/>
</dbReference>
<dbReference type="InterPro" id="IPR011051">
    <property type="entry name" value="RmlC_Cupin_sf"/>
</dbReference>
<organism evidence="1">
    <name type="scientific">Schlesneria paludicola</name>
    <dbReference type="NCBI Taxonomy" id="360056"/>
    <lineage>
        <taxon>Bacteria</taxon>
        <taxon>Pseudomonadati</taxon>
        <taxon>Planctomycetota</taxon>
        <taxon>Planctomycetia</taxon>
        <taxon>Planctomycetales</taxon>
        <taxon>Planctomycetaceae</taxon>
        <taxon>Schlesneria</taxon>
    </lineage>
</organism>
<comment type="caution">
    <text evidence="1">The sequence shown here is derived from an EMBL/GenBank/DDBJ whole genome shotgun (WGS) entry which is preliminary data.</text>
</comment>
<name>A0A7C2P268_9PLAN</name>
<dbReference type="Gene3D" id="2.60.120.10">
    <property type="entry name" value="Jelly Rolls"/>
    <property type="match status" value="1"/>
</dbReference>